<evidence type="ECO:0000256" key="3">
    <source>
        <dbReference type="ARBA" id="ARBA00022475"/>
    </source>
</evidence>
<dbReference type="GO" id="GO:0043953">
    <property type="term" value="P:protein transport by the Tat complex"/>
    <property type="evidence" value="ECO:0007669"/>
    <property type="project" value="UniProtKB-UniRule"/>
</dbReference>
<dbReference type="Proteomes" id="UP000244896">
    <property type="component" value="Chromosome"/>
</dbReference>
<feature type="transmembrane region" description="Helical" evidence="9">
    <location>
        <begin position="6"/>
        <end position="29"/>
    </location>
</feature>
<organism evidence="11 12">
    <name type="scientific">Ereboglobus luteus</name>
    <dbReference type="NCBI Taxonomy" id="1796921"/>
    <lineage>
        <taxon>Bacteria</taxon>
        <taxon>Pseudomonadati</taxon>
        <taxon>Verrucomicrobiota</taxon>
        <taxon>Opitutia</taxon>
        <taxon>Opitutales</taxon>
        <taxon>Opitutaceae</taxon>
        <taxon>Ereboglobus</taxon>
    </lineage>
</organism>
<proteinExistence type="inferred from homology"/>
<evidence type="ECO:0000256" key="2">
    <source>
        <dbReference type="ARBA" id="ARBA00022448"/>
    </source>
</evidence>
<dbReference type="PANTHER" id="PTHR42982">
    <property type="entry name" value="SEC-INDEPENDENT PROTEIN TRANSLOCASE PROTEIN TATA"/>
    <property type="match status" value="1"/>
</dbReference>
<evidence type="ECO:0000256" key="1">
    <source>
        <dbReference type="ARBA" id="ARBA00004162"/>
    </source>
</evidence>
<keyword evidence="4 9" id="KW-0812">Transmembrane</keyword>
<keyword evidence="7 9" id="KW-0811">Translocation</keyword>
<dbReference type="InterPro" id="IPR003369">
    <property type="entry name" value="TatA/B/E"/>
</dbReference>
<name>A0A2U8E776_9BACT</name>
<keyword evidence="2 9" id="KW-0813">Transport</keyword>
<accession>A0A2U8E776</accession>
<protein>
    <recommendedName>
        <fullName evidence="9">Sec-independent protein translocase protein TatA</fullName>
    </recommendedName>
</protein>
<dbReference type="KEGG" id="elut:CKA38_13490"/>
<keyword evidence="5 9" id="KW-0653">Protein transport</keyword>
<evidence type="ECO:0000256" key="4">
    <source>
        <dbReference type="ARBA" id="ARBA00022692"/>
    </source>
</evidence>
<feature type="compositionally biased region" description="Low complexity" evidence="10">
    <location>
        <begin position="90"/>
        <end position="113"/>
    </location>
</feature>
<feature type="compositionally biased region" description="Low complexity" evidence="10">
    <location>
        <begin position="165"/>
        <end position="176"/>
    </location>
</feature>
<keyword evidence="12" id="KW-1185">Reference proteome</keyword>
<dbReference type="PANTHER" id="PTHR42982:SF1">
    <property type="entry name" value="SEC-INDEPENDENT PROTEIN TRANSLOCASE PROTEIN TATA"/>
    <property type="match status" value="1"/>
</dbReference>
<sequence length="200" mass="20845">MPTLTPVLAFLDVGGPEMLLIFVLILVLFGGKRMPELARGLGKSLRDFKRAREGVEDQIKRALEDAPAPAKKRIKADSATTTPEDTSVYDEAAGAAATAAATGGEDAPDDGGASESDETENADDLEIEDDYEVDPYEDEYIGGTAESDALAHGVESEADADAAQESEPAAQESAPETPDEPPPEKKQPDAGEQAADGGGI</sequence>
<keyword evidence="8 9" id="KW-0472">Membrane</keyword>
<evidence type="ECO:0000256" key="8">
    <source>
        <dbReference type="ARBA" id="ARBA00023136"/>
    </source>
</evidence>
<evidence type="ECO:0000313" key="12">
    <source>
        <dbReference type="Proteomes" id="UP000244896"/>
    </source>
</evidence>
<evidence type="ECO:0000313" key="11">
    <source>
        <dbReference type="EMBL" id="AWI10696.1"/>
    </source>
</evidence>
<dbReference type="EMBL" id="CP023004">
    <property type="protein sequence ID" value="AWI10696.1"/>
    <property type="molecule type" value="Genomic_DNA"/>
</dbReference>
<comment type="function">
    <text evidence="9">Part of the twin-arginine translocation (Tat) system that transports large folded proteins containing a characteristic twin-arginine motif in their signal peptide across membranes. TatA could form the protein-conducting channel of the Tat system.</text>
</comment>
<evidence type="ECO:0000256" key="5">
    <source>
        <dbReference type="ARBA" id="ARBA00022927"/>
    </source>
</evidence>
<dbReference type="RefSeq" id="WP_108826594.1">
    <property type="nucleotide sequence ID" value="NZ_CP023004.1"/>
</dbReference>
<dbReference type="GO" id="GO:0008320">
    <property type="term" value="F:protein transmembrane transporter activity"/>
    <property type="evidence" value="ECO:0007669"/>
    <property type="project" value="UniProtKB-UniRule"/>
</dbReference>
<dbReference type="AlphaFoldDB" id="A0A2U8E776"/>
<comment type="subcellular location">
    <subcellularLocation>
        <location evidence="1 9">Cell membrane</location>
        <topology evidence="1 9">Single-pass membrane protein</topology>
    </subcellularLocation>
</comment>
<reference evidence="11 12" key="1">
    <citation type="journal article" date="2018" name="Syst. Appl. Microbiol.">
        <title>Ereboglobus luteus gen. nov. sp. nov. from cockroach guts, and new insights into the oxygen relationship of the genera Opitutus and Didymococcus (Verrucomicrobia: Opitutaceae).</title>
        <authorList>
            <person name="Tegtmeier D."/>
            <person name="Belitz A."/>
            <person name="Radek R."/>
            <person name="Heimerl T."/>
            <person name="Brune A."/>
        </authorList>
    </citation>
    <scope>NUCLEOTIDE SEQUENCE [LARGE SCALE GENOMIC DNA]</scope>
    <source>
        <strain evidence="11 12">Ho45</strain>
    </source>
</reference>
<comment type="subunit">
    <text evidence="9">Forms a complex with TatC.</text>
</comment>
<evidence type="ECO:0000256" key="9">
    <source>
        <dbReference type="HAMAP-Rule" id="MF_00236"/>
    </source>
</evidence>
<evidence type="ECO:0000256" key="6">
    <source>
        <dbReference type="ARBA" id="ARBA00022989"/>
    </source>
</evidence>
<dbReference type="HAMAP" id="MF_00236">
    <property type="entry name" value="TatA_E"/>
    <property type="match status" value="1"/>
</dbReference>
<comment type="similarity">
    <text evidence="9">Belongs to the TatA/E family.</text>
</comment>
<dbReference type="OrthoDB" id="200340at2"/>
<gene>
    <name evidence="9" type="primary">tatA</name>
    <name evidence="11" type="ORF">CKA38_13490</name>
</gene>
<keyword evidence="3 9" id="KW-1003">Cell membrane</keyword>
<dbReference type="GO" id="GO:0033281">
    <property type="term" value="C:TAT protein transport complex"/>
    <property type="evidence" value="ECO:0007669"/>
    <property type="project" value="UniProtKB-UniRule"/>
</dbReference>
<feature type="region of interest" description="Disordered" evidence="10">
    <location>
        <begin position="59"/>
        <end position="200"/>
    </location>
</feature>
<keyword evidence="6 9" id="KW-1133">Transmembrane helix</keyword>
<dbReference type="InterPro" id="IPR006312">
    <property type="entry name" value="TatA/E"/>
</dbReference>
<feature type="compositionally biased region" description="Acidic residues" evidence="10">
    <location>
        <begin position="115"/>
        <end position="140"/>
    </location>
</feature>
<dbReference type="Gene3D" id="1.20.5.3310">
    <property type="match status" value="1"/>
</dbReference>
<evidence type="ECO:0000256" key="7">
    <source>
        <dbReference type="ARBA" id="ARBA00023010"/>
    </source>
</evidence>
<dbReference type="Pfam" id="PF02416">
    <property type="entry name" value="TatA_B_E"/>
    <property type="match status" value="1"/>
</dbReference>
<evidence type="ECO:0000256" key="10">
    <source>
        <dbReference type="SAM" id="MobiDB-lite"/>
    </source>
</evidence>